<sequence length="614" mass="71840">MAGLVLCEPTELYNILNQVTKLSRLTEPNYLCLLDVRSKQEYDESHVITALRVKKKENEYLIPESVDLECVKYCVVYDNNTSTLEIILREQDEDDNSDDSRQELVPGAAVACGRALAQLTHHPVCILKGGYECFSAMYHFFRTQKIIWMPQELDAFQPYPAEIMPGKIYLGNFRQACDPKIQKDLKIKAHVNISMETGPFFINDDDNLLHIKIEDSLEANIFPFLRHLCHFLEIHLQLGSVILVFSTLGISRSCAAILAFLIHWNEQTLKKSWAFVKKCKNNMRPNRSLVAQLSEWEKETHRLYRLKLEELIKLQNSCTGSITRQKKRLQELALVLKKCKPSLQSGAREAAQELENQIKERQGLFFDMEAYLPKKNGLYLSLVLGNVNVTLLSKQAKFAYKDEYEKFKLYLTIILILISFTCRFLLNSRVTDAAFNFLLVWYYCTLTIRESILINNGSRIKGWWVFHHYVSTFLSGVMLTWPDGLMYQKFRNQFLSFSMYQSFVQFLQYYYQSGCLYRLRALGERHTMDLTVEGFQSWMWRGLTFLLPFLFFGHFWQLFNALTLFNLARDPECKEWQVLMCGFPFLLLFLGNFFTTLRVVHQKFHSQRHGSKKE</sequence>
<reference evidence="13" key="3">
    <citation type="submission" date="2025-09" db="UniProtKB">
        <authorList>
            <consortium name="Ensembl"/>
        </authorList>
    </citation>
    <scope>IDENTIFICATION</scope>
    <source>
        <strain evidence="13">Boxer</strain>
    </source>
</reference>
<evidence type="ECO:0000256" key="5">
    <source>
        <dbReference type="ARBA" id="ARBA00022475"/>
    </source>
</evidence>
<organism evidence="13 14">
    <name type="scientific">Canis lupus familiaris</name>
    <name type="common">Dog</name>
    <name type="synonym">Canis familiaris</name>
    <dbReference type="NCBI Taxonomy" id="9615"/>
    <lineage>
        <taxon>Eukaryota</taxon>
        <taxon>Metazoa</taxon>
        <taxon>Chordata</taxon>
        <taxon>Craniata</taxon>
        <taxon>Vertebrata</taxon>
        <taxon>Euteleostomi</taxon>
        <taxon>Mammalia</taxon>
        <taxon>Eutheria</taxon>
        <taxon>Laurasiatheria</taxon>
        <taxon>Carnivora</taxon>
        <taxon>Caniformia</taxon>
        <taxon>Canidae</taxon>
        <taxon>Canis</taxon>
    </lineage>
</organism>
<keyword evidence="7" id="KW-0256">Endoplasmic reticulum</keyword>
<proteinExistence type="inferred from homology"/>
<dbReference type="InterPro" id="IPR012926">
    <property type="entry name" value="TMEM120A/B"/>
</dbReference>
<evidence type="ECO:0000313" key="14">
    <source>
        <dbReference type="Proteomes" id="UP000805418"/>
    </source>
</evidence>
<dbReference type="AlphaFoldDB" id="A0A8I3MTE7"/>
<dbReference type="PANTHER" id="PTHR21433">
    <property type="entry name" value="TRANSMEMBRANE PROTEIN INDUCED BY TUMOR NECROSIS FACTOR ALPHA"/>
    <property type="match status" value="1"/>
</dbReference>
<evidence type="ECO:0000256" key="8">
    <source>
        <dbReference type="ARBA" id="ARBA00022989"/>
    </source>
</evidence>
<comment type="subcellular location">
    <subcellularLocation>
        <location evidence="3">Cell membrane</location>
        <topology evidence="3">Multi-pass membrane protein</topology>
    </subcellularLocation>
    <subcellularLocation>
        <location evidence="1">Endoplasmic reticulum</location>
    </subcellularLocation>
    <subcellularLocation>
        <location evidence="2">Nucleus inner membrane</location>
        <topology evidence="2">Multi-pass membrane protein</topology>
    </subcellularLocation>
</comment>
<dbReference type="Gene3D" id="3.90.190.10">
    <property type="entry name" value="Protein tyrosine phosphatase superfamily"/>
    <property type="match status" value="1"/>
</dbReference>
<dbReference type="CDD" id="cd14517">
    <property type="entry name" value="DSP_STYXL1"/>
    <property type="match status" value="1"/>
</dbReference>
<reference evidence="13" key="2">
    <citation type="submission" date="2025-08" db="UniProtKB">
        <authorList>
            <consortium name="Ensembl"/>
        </authorList>
    </citation>
    <scope>IDENTIFICATION</scope>
    <source>
        <strain evidence="13">Boxer</strain>
    </source>
</reference>
<dbReference type="SMART" id="SM00450">
    <property type="entry name" value="RHOD"/>
    <property type="match status" value="1"/>
</dbReference>
<dbReference type="Gene3D" id="3.40.250.10">
    <property type="entry name" value="Rhodanese-like domain"/>
    <property type="match status" value="1"/>
</dbReference>
<dbReference type="PROSITE" id="PS50054">
    <property type="entry name" value="TYR_PHOSPHATASE_DUAL"/>
    <property type="match status" value="1"/>
</dbReference>
<dbReference type="SUPFAM" id="SSF52799">
    <property type="entry name" value="(Phosphotyrosine protein) phosphatases II"/>
    <property type="match status" value="1"/>
</dbReference>
<evidence type="ECO:0000256" key="3">
    <source>
        <dbReference type="ARBA" id="ARBA00004651"/>
    </source>
</evidence>
<gene>
    <name evidence="13" type="primary">TMEM120A</name>
</gene>
<dbReference type="FunFam" id="3.90.190.10:FF:000082">
    <property type="entry name" value="Serine/threonine/tyrosine-interacting-like protein 1"/>
    <property type="match status" value="1"/>
</dbReference>
<keyword evidence="6 11" id="KW-0812">Transmembrane</keyword>
<evidence type="ECO:0000256" key="10">
    <source>
        <dbReference type="ARBA" id="ARBA00023242"/>
    </source>
</evidence>
<dbReference type="GO" id="GO:0005886">
    <property type="term" value="C:plasma membrane"/>
    <property type="evidence" value="ECO:0007669"/>
    <property type="project" value="UniProtKB-SubCell"/>
</dbReference>
<dbReference type="InterPro" id="IPR036873">
    <property type="entry name" value="Rhodanese-like_dom_sf"/>
</dbReference>
<evidence type="ECO:0000256" key="4">
    <source>
        <dbReference type="ARBA" id="ARBA00009700"/>
    </source>
</evidence>
<feature type="transmembrane region" description="Helical" evidence="11">
    <location>
        <begin position="433"/>
        <end position="452"/>
    </location>
</feature>
<keyword evidence="10" id="KW-0539">Nucleus</keyword>
<dbReference type="GeneTree" id="ENSGT00390000007848"/>
<keyword evidence="8 11" id="KW-1133">Transmembrane helix</keyword>
<dbReference type="InterPro" id="IPR020422">
    <property type="entry name" value="TYR_PHOSPHATASE_DUAL_dom"/>
</dbReference>
<evidence type="ECO:0000259" key="12">
    <source>
        <dbReference type="PROSITE" id="PS50054"/>
    </source>
</evidence>
<name>A0A8I3MTE7_CANLF</name>
<feature type="transmembrane region" description="Helical" evidence="11">
    <location>
        <begin position="407"/>
        <end position="427"/>
    </location>
</feature>
<dbReference type="GO" id="GO:0016020">
    <property type="term" value="C:membrane"/>
    <property type="evidence" value="ECO:0000318"/>
    <property type="project" value="GO_Central"/>
</dbReference>
<dbReference type="GO" id="GO:0045444">
    <property type="term" value="P:fat cell differentiation"/>
    <property type="evidence" value="ECO:0000318"/>
    <property type="project" value="GO_Central"/>
</dbReference>
<dbReference type="PANTHER" id="PTHR21433:SF1">
    <property type="entry name" value="ION CHANNEL TACAN"/>
    <property type="match status" value="1"/>
</dbReference>
<feature type="transmembrane region" description="Helical" evidence="11">
    <location>
        <begin position="538"/>
        <end position="556"/>
    </location>
</feature>
<evidence type="ECO:0000256" key="1">
    <source>
        <dbReference type="ARBA" id="ARBA00004240"/>
    </source>
</evidence>
<evidence type="ECO:0000256" key="2">
    <source>
        <dbReference type="ARBA" id="ARBA00004473"/>
    </source>
</evidence>
<dbReference type="InterPro" id="IPR001763">
    <property type="entry name" value="Rhodanese-like_dom"/>
</dbReference>
<reference evidence="13" key="1">
    <citation type="submission" date="2020-03" db="EMBL/GenBank/DDBJ databases">
        <title>Long-read based genome assembly of a Labrador retriever dog.</title>
        <authorList>
            <person name="Eory L."/>
            <person name="Zhang W."/>
            <person name="Schoenebeck J."/>
        </authorList>
    </citation>
    <scope>NUCLEOTIDE SEQUENCE [LARGE SCALE GENOMIC DNA]</scope>
    <source>
        <strain evidence="13">Labrador retriever</strain>
    </source>
</reference>
<protein>
    <submittedName>
        <fullName evidence="13">Transmembrane protein 120A</fullName>
    </submittedName>
</protein>
<accession>A0A8I3MTE7</accession>
<dbReference type="SMART" id="SM00195">
    <property type="entry name" value="DSPc"/>
    <property type="match status" value="1"/>
</dbReference>
<dbReference type="Pfam" id="PF00581">
    <property type="entry name" value="Rhodanese"/>
    <property type="match status" value="1"/>
</dbReference>
<keyword evidence="14" id="KW-1185">Reference proteome</keyword>
<evidence type="ECO:0000256" key="6">
    <source>
        <dbReference type="ARBA" id="ARBA00022692"/>
    </source>
</evidence>
<dbReference type="Proteomes" id="UP000805418">
    <property type="component" value="Chromosome 6"/>
</dbReference>
<dbReference type="GO" id="GO:0005637">
    <property type="term" value="C:nuclear inner membrane"/>
    <property type="evidence" value="ECO:0007669"/>
    <property type="project" value="UniProtKB-SubCell"/>
</dbReference>
<dbReference type="Ensembl" id="ENSCAFT00845007767.1">
    <property type="protein sequence ID" value="ENSCAFP00845006150.1"/>
    <property type="gene ID" value="ENSCAFG00845004305.1"/>
</dbReference>
<dbReference type="GO" id="GO:0005783">
    <property type="term" value="C:endoplasmic reticulum"/>
    <property type="evidence" value="ECO:0007669"/>
    <property type="project" value="UniProtKB-SubCell"/>
</dbReference>
<comment type="similarity">
    <text evidence="4">Belongs to the TMEM120 family.</text>
</comment>
<evidence type="ECO:0000313" key="13">
    <source>
        <dbReference type="Ensembl" id="ENSCAFP00845006150.1"/>
    </source>
</evidence>
<feature type="transmembrane region" description="Helical" evidence="11">
    <location>
        <begin position="576"/>
        <end position="600"/>
    </location>
</feature>
<dbReference type="SUPFAM" id="SSF52821">
    <property type="entry name" value="Rhodanese/Cell cycle control phosphatase"/>
    <property type="match status" value="1"/>
</dbReference>
<dbReference type="Pfam" id="PF07851">
    <property type="entry name" value="TMEM120A-B"/>
    <property type="match status" value="1"/>
</dbReference>
<dbReference type="OrthoDB" id="2015098at2759"/>
<evidence type="ECO:0000256" key="11">
    <source>
        <dbReference type="SAM" id="Phobius"/>
    </source>
</evidence>
<dbReference type="FunFam" id="3.40.250.10:FF:000046">
    <property type="entry name" value="Serine/threonine/tyrosine interacting like 1"/>
    <property type="match status" value="1"/>
</dbReference>
<keyword evidence="5" id="KW-1003">Cell membrane</keyword>
<feature type="domain" description="Tyrosine-protein phosphatase" evidence="12">
    <location>
        <begin position="159"/>
        <end position="302"/>
    </location>
</feature>
<evidence type="ECO:0000256" key="7">
    <source>
        <dbReference type="ARBA" id="ARBA00022824"/>
    </source>
</evidence>
<dbReference type="InterPro" id="IPR029021">
    <property type="entry name" value="Prot-tyrosine_phosphatase-like"/>
</dbReference>
<keyword evidence="9 11" id="KW-0472">Membrane</keyword>
<feature type="transmembrane region" description="Helical" evidence="11">
    <location>
        <begin position="464"/>
        <end position="482"/>
    </location>
</feature>
<evidence type="ECO:0000256" key="9">
    <source>
        <dbReference type="ARBA" id="ARBA00023136"/>
    </source>
</evidence>